<evidence type="ECO:0000256" key="2">
    <source>
        <dbReference type="PIRSR" id="PIRSR605511-1"/>
    </source>
</evidence>
<dbReference type="Gene3D" id="2.120.10.30">
    <property type="entry name" value="TolB, C-terminal domain"/>
    <property type="match status" value="1"/>
</dbReference>
<proteinExistence type="inferred from homology"/>
<keyword evidence="3" id="KW-0479">Metal-binding</keyword>
<dbReference type="InterPro" id="IPR013658">
    <property type="entry name" value="SGL"/>
</dbReference>
<feature type="binding site" evidence="3">
    <location>
        <position position="29"/>
    </location>
    <ligand>
        <name>a divalent metal cation</name>
        <dbReference type="ChEBI" id="CHEBI:60240"/>
    </ligand>
</feature>
<reference evidence="5 6" key="1">
    <citation type="journal article" date="2007" name="Int. J. Syst. Evol. Microbiol.">
        <title>Paenibacillus ginsengarvi sp. nov., isolated from soil from ginseng cultivation.</title>
        <authorList>
            <person name="Yoon M.H."/>
            <person name="Ten L.N."/>
            <person name="Im W.T."/>
        </authorList>
    </citation>
    <scope>NUCLEOTIDE SEQUENCE [LARGE SCALE GENOMIC DNA]</scope>
    <source>
        <strain evidence="5 6">KCTC 13059</strain>
    </source>
</reference>
<dbReference type="GO" id="GO:0005509">
    <property type="term" value="F:calcium ion binding"/>
    <property type="evidence" value="ECO:0007669"/>
    <property type="project" value="TreeGrafter"/>
</dbReference>
<dbReference type="InterPro" id="IPR005511">
    <property type="entry name" value="SMP-30"/>
</dbReference>
<dbReference type="Proteomes" id="UP000282311">
    <property type="component" value="Unassembled WGS sequence"/>
</dbReference>
<comment type="similarity">
    <text evidence="1">Belongs to the SMP-30/CGR1 family.</text>
</comment>
<dbReference type="EMBL" id="RBAH01000025">
    <property type="protein sequence ID" value="RKN74233.1"/>
    <property type="molecule type" value="Genomic_DNA"/>
</dbReference>
<dbReference type="InterPro" id="IPR011042">
    <property type="entry name" value="6-blade_b-propeller_TolB-like"/>
</dbReference>
<feature type="binding site" evidence="3">
    <location>
        <position position="112"/>
    </location>
    <ligand>
        <name>substrate</name>
    </ligand>
</feature>
<evidence type="ECO:0000259" key="4">
    <source>
        <dbReference type="Pfam" id="PF08450"/>
    </source>
</evidence>
<dbReference type="PRINTS" id="PR01790">
    <property type="entry name" value="SMP30FAMILY"/>
</dbReference>
<feature type="binding site" evidence="3">
    <location>
        <position position="114"/>
    </location>
    <ligand>
        <name>substrate</name>
    </ligand>
</feature>
<dbReference type="Pfam" id="PF08450">
    <property type="entry name" value="SGL"/>
    <property type="match status" value="1"/>
</dbReference>
<dbReference type="SUPFAM" id="SSF63829">
    <property type="entry name" value="Calcium-dependent phosphotriesterase"/>
    <property type="match status" value="1"/>
</dbReference>
<keyword evidence="3" id="KW-0862">Zinc</keyword>
<feature type="binding site" evidence="3">
    <location>
        <position position="210"/>
    </location>
    <ligand>
        <name>a divalent metal cation</name>
        <dbReference type="ChEBI" id="CHEBI:60240"/>
    </ligand>
</feature>
<accession>A0A3B0BK62</accession>
<evidence type="ECO:0000313" key="5">
    <source>
        <dbReference type="EMBL" id="RKN74233.1"/>
    </source>
</evidence>
<comment type="cofactor">
    <cofactor evidence="3">
        <name>Zn(2+)</name>
        <dbReference type="ChEBI" id="CHEBI:29105"/>
    </cofactor>
    <text evidence="3">Binds 1 divalent metal cation per subunit.</text>
</comment>
<feature type="active site" description="Proton donor/acceptor" evidence="2">
    <location>
        <position position="210"/>
    </location>
</feature>
<gene>
    <name evidence="5" type="ORF">D7M11_27645</name>
</gene>
<keyword evidence="6" id="KW-1185">Reference proteome</keyword>
<dbReference type="GO" id="GO:0019853">
    <property type="term" value="P:L-ascorbic acid biosynthetic process"/>
    <property type="evidence" value="ECO:0007669"/>
    <property type="project" value="TreeGrafter"/>
</dbReference>
<name>A0A3B0BK62_9BACL</name>
<evidence type="ECO:0000256" key="1">
    <source>
        <dbReference type="ARBA" id="ARBA00008853"/>
    </source>
</evidence>
<dbReference type="GO" id="GO:0004341">
    <property type="term" value="F:gluconolactonase activity"/>
    <property type="evidence" value="ECO:0007669"/>
    <property type="project" value="TreeGrafter"/>
</dbReference>
<evidence type="ECO:0000313" key="6">
    <source>
        <dbReference type="Proteomes" id="UP000282311"/>
    </source>
</evidence>
<dbReference type="OrthoDB" id="2633250at2"/>
<feature type="binding site" evidence="3">
    <location>
        <position position="160"/>
    </location>
    <ligand>
        <name>a divalent metal cation</name>
        <dbReference type="ChEBI" id="CHEBI:60240"/>
    </ligand>
</feature>
<comment type="caution">
    <text evidence="5">The sequence shown here is derived from an EMBL/GenBank/DDBJ whole genome shotgun (WGS) entry which is preliminary data.</text>
</comment>
<protein>
    <submittedName>
        <fullName evidence="5">SMP-30/gluconolactonase/LRE family protein</fullName>
    </submittedName>
</protein>
<sequence length="304" mass="32753">MPSKLYIQGRLSIVAQAEVLLHTKAVLGEGPSWDEKNGLLIWVDIEGKVLHTYKPDSGEVTAKTLSQRIGAAVPRASGGVVLAMQDGFYAYDPTGDELTFLGNPAGRKEETRFNDGKCDAAGRFWAGTMSLHGKPEQGALYCLEKDLTIRTVIENVSCSNGLAWSPDNRTMYYIDSPTKKVMAYDYDLATGELSNGRTAIDVTIEGAVPDGMTCDAEGMIWVALWGGYGIYRWNPVTGELLLKVDVAANQSSSCCFGGDELTDLYITSARVGIAEADLAEQPHAGALCVYRSQVKGLPTYAFGG</sequence>
<dbReference type="PANTHER" id="PTHR10907">
    <property type="entry name" value="REGUCALCIN"/>
    <property type="match status" value="1"/>
</dbReference>
<organism evidence="5 6">
    <name type="scientific">Paenibacillus ginsengarvi</name>
    <dbReference type="NCBI Taxonomy" id="400777"/>
    <lineage>
        <taxon>Bacteria</taxon>
        <taxon>Bacillati</taxon>
        <taxon>Bacillota</taxon>
        <taxon>Bacilli</taxon>
        <taxon>Bacillales</taxon>
        <taxon>Paenibacillaceae</taxon>
        <taxon>Paenibacillus</taxon>
    </lineage>
</organism>
<dbReference type="AlphaFoldDB" id="A0A3B0BK62"/>
<feature type="domain" description="SMP-30/Gluconolactonase/LRE-like region" evidence="4">
    <location>
        <begin position="27"/>
        <end position="270"/>
    </location>
</feature>
<dbReference type="PANTHER" id="PTHR10907:SF47">
    <property type="entry name" value="REGUCALCIN"/>
    <property type="match status" value="1"/>
</dbReference>
<evidence type="ECO:0000256" key="3">
    <source>
        <dbReference type="PIRSR" id="PIRSR605511-2"/>
    </source>
</evidence>